<dbReference type="InterPro" id="IPR029061">
    <property type="entry name" value="THDP-binding"/>
</dbReference>
<dbReference type="SUPFAM" id="SSF52518">
    <property type="entry name" value="Thiamin diphosphate-binding fold (THDP-binding)"/>
    <property type="match status" value="2"/>
</dbReference>
<dbReference type="Gene3D" id="3.40.50.970">
    <property type="match status" value="2"/>
</dbReference>
<keyword evidence="6" id="KW-0456">Lyase</keyword>
<dbReference type="Pfam" id="PF02776">
    <property type="entry name" value="TPP_enzyme_N"/>
    <property type="match status" value="1"/>
</dbReference>
<evidence type="ECO:0000259" key="13">
    <source>
        <dbReference type="Pfam" id="PF02776"/>
    </source>
</evidence>
<evidence type="ECO:0000313" key="15">
    <source>
        <dbReference type="Proteomes" id="UP001310594"/>
    </source>
</evidence>
<reference evidence="14" key="1">
    <citation type="submission" date="2023-08" db="EMBL/GenBank/DDBJ databases">
        <title>Black Yeasts Isolated from many extreme environments.</title>
        <authorList>
            <person name="Coleine C."/>
            <person name="Stajich J.E."/>
            <person name="Selbmann L."/>
        </authorList>
    </citation>
    <scope>NUCLEOTIDE SEQUENCE</scope>
    <source>
        <strain evidence="14">CCFEE 5810</strain>
    </source>
</reference>
<dbReference type="EMBL" id="JAVRQU010000023">
    <property type="protein sequence ID" value="KAK5690801.1"/>
    <property type="molecule type" value="Genomic_DNA"/>
</dbReference>
<dbReference type="GO" id="GO:0000287">
    <property type="term" value="F:magnesium ion binding"/>
    <property type="evidence" value="ECO:0007669"/>
    <property type="project" value="InterPro"/>
</dbReference>
<dbReference type="InterPro" id="IPR045025">
    <property type="entry name" value="HACL1-like"/>
</dbReference>
<dbReference type="EC" id="4.1.2.63" evidence="9"/>
<evidence type="ECO:0000256" key="9">
    <source>
        <dbReference type="ARBA" id="ARBA00044518"/>
    </source>
</evidence>
<dbReference type="CDD" id="cd02004">
    <property type="entry name" value="TPP_BZL_OCoD_HPCL"/>
    <property type="match status" value="1"/>
</dbReference>
<feature type="domain" description="Thiamine pyrophosphate enzyme N-terminal TPP-binding" evidence="13">
    <location>
        <begin position="4"/>
        <end position="117"/>
    </location>
</feature>
<sequence>MVYGAKIIAQALYDLGVKVIFGTPGLPCTDIAQESLYLGIRYISFRNEQAAAYAATAYGYLTGKPGVCLSVGGPGVFHVIAGIHHAAGNSWPLLVLSGSSETHNIGKAAFQEADAISLLTPHTKLAVRPPSADLIPKFINDAYRAALFGRPGPAFVDLPANLILGHFDVERQKLQPYNEIPRSVAPRNKIQDIVSTFKAAKAPLIVFGKGAAYGRAESQIRRLIERTGIPFVPTPMGKGIVPDSSPHNFSAARSTAFKHADVVLVLGAKLNWILSFGLPPKWSPDVKVIQVDLNADELGKNGGHPTLSVVGDVCLVVDELITHFGDWKWQGRSTDFYRNLQAAQTKNKEKAAKKAAVSTLPMMYEKAYNVLKGTLDRLSDPRDGAIVYISEGANAMDIGRTVFTMEHPRVRLDAGSYATMGVGMGYAIASWAAYNFPQPEGHAGSSGRKKIVAIEGDSAFGFSAIEVETMARYQMDIVVFVMNNNGVYRGDSKTLESWQERQRNTVAGTTAEGKSLSAWALGYQTAYESIGEFAGGIGLVVRTPDELREATEKAYYARTPVVINVIIDPQADLPMDFSWLDMVKKESKL</sequence>
<evidence type="ECO:0000256" key="3">
    <source>
        <dbReference type="ARBA" id="ARBA00022723"/>
    </source>
</evidence>
<evidence type="ECO:0000256" key="2">
    <source>
        <dbReference type="ARBA" id="ARBA00007812"/>
    </source>
</evidence>
<dbReference type="GO" id="GO:0001561">
    <property type="term" value="P:fatty acid alpha-oxidation"/>
    <property type="evidence" value="ECO:0007669"/>
    <property type="project" value="TreeGrafter"/>
</dbReference>
<gene>
    <name evidence="14" type="ORF">LTR97_011962</name>
</gene>
<evidence type="ECO:0000256" key="4">
    <source>
        <dbReference type="ARBA" id="ARBA00022842"/>
    </source>
</evidence>
<evidence type="ECO:0000256" key="10">
    <source>
        <dbReference type="RuleBase" id="RU362132"/>
    </source>
</evidence>
<evidence type="ECO:0000256" key="8">
    <source>
        <dbReference type="ARBA" id="ARBA00044454"/>
    </source>
</evidence>
<feature type="domain" description="Thiamine pyrophosphate enzyme central" evidence="11">
    <location>
        <begin position="190"/>
        <end position="320"/>
    </location>
</feature>
<comment type="caution">
    <text evidence="14">The sequence shown here is derived from an EMBL/GenBank/DDBJ whole genome shotgun (WGS) entry which is preliminary data.</text>
</comment>
<dbReference type="AlphaFoldDB" id="A0AAN7VXG0"/>
<keyword evidence="5 10" id="KW-0786">Thiamine pyrophosphate</keyword>
<dbReference type="CDD" id="cd07035">
    <property type="entry name" value="TPP_PYR_POX_like"/>
    <property type="match status" value="1"/>
</dbReference>
<feature type="domain" description="Thiamine pyrophosphate enzyme TPP-binding" evidence="12">
    <location>
        <begin position="397"/>
        <end position="565"/>
    </location>
</feature>
<comment type="similarity">
    <text evidence="2 10">Belongs to the TPP enzyme family.</text>
</comment>
<name>A0AAN7VXG0_9PEZI</name>
<evidence type="ECO:0000256" key="7">
    <source>
        <dbReference type="ARBA" id="ARBA00044451"/>
    </source>
</evidence>
<keyword evidence="3" id="KW-0479">Metal-binding</keyword>
<dbReference type="GO" id="GO:0106359">
    <property type="term" value="F:2-hydroxyacyl-CoA lyase activity"/>
    <property type="evidence" value="ECO:0007669"/>
    <property type="project" value="UniProtKB-EC"/>
</dbReference>
<dbReference type="SUPFAM" id="SSF52467">
    <property type="entry name" value="DHS-like NAD/FAD-binding domain"/>
    <property type="match status" value="1"/>
</dbReference>
<evidence type="ECO:0000256" key="6">
    <source>
        <dbReference type="ARBA" id="ARBA00023239"/>
    </source>
</evidence>
<dbReference type="InterPro" id="IPR012001">
    <property type="entry name" value="Thiamin_PyroP_enz_TPP-bd_dom"/>
</dbReference>
<comment type="catalytic activity">
    <reaction evidence="8">
        <text>an (R)-2-hydroxy-long-chain-fatty acyl-CoA = a long-chain fatty aldehyde + formyl-CoA</text>
        <dbReference type="Rhea" id="RHEA:67444"/>
        <dbReference type="ChEBI" id="CHEBI:17176"/>
        <dbReference type="ChEBI" id="CHEBI:57376"/>
        <dbReference type="ChEBI" id="CHEBI:170012"/>
        <dbReference type="EC" id="4.1.2.63"/>
    </reaction>
    <physiologicalReaction direction="left-to-right" evidence="8">
        <dbReference type="Rhea" id="RHEA:67445"/>
    </physiologicalReaction>
</comment>
<protein>
    <recommendedName>
        <fullName evidence="9">2-hydroxyacyl-CoA lyase</fullName>
        <ecNumber evidence="9">4.1.2.63</ecNumber>
    </recommendedName>
</protein>
<proteinExistence type="inferred from homology"/>
<keyword evidence="4" id="KW-0460">Magnesium</keyword>
<organism evidence="14 15">
    <name type="scientific">Elasticomyces elasticus</name>
    <dbReference type="NCBI Taxonomy" id="574655"/>
    <lineage>
        <taxon>Eukaryota</taxon>
        <taxon>Fungi</taxon>
        <taxon>Dikarya</taxon>
        <taxon>Ascomycota</taxon>
        <taxon>Pezizomycotina</taxon>
        <taxon>Dothideomycetes</taxon>
        <taxon>Dothideomycetidae</taxon>
        <taxon>Mycosphaerellales</taxon>
        <taxon>Teratosphaeriaceae</taxon>
        <taxon>Elasticomyces</taxon>
    </lineage>
</organism>
<dbReference type="InterPro" id="IPR011766">
    <property type="entry name" value="TPP_enzyme_TPP-bd"/>
</dbReference>
<dbReference type="PANTHER" id="PTHR43710:SF2">
    <property type="entry name" value="2-HYDROXYACYL-COA LYASE 1"/>
    <property type="match status" value="1"/>
</dbReference>
<comment type="catalytic activity">
    <reaction evidence="7">
        <text>a 2-hydroxy-3-methyl fatty acyl-CoA = a 2-methyl-branched fatty aldehyde + formyl-CoA</text>
        <dbReference type="Rhea" id="RHEA:25375"/>
        <dbReference type="ChEBI" id="CHEBI:49188"/>
        <dbReference type="ChEBI" id="CHEBI:57376"/>
        <dbReference type="ChEBI" id="CHEBI:58783"/>
        <dbReference type="EC" id="4.1.2.63"/>
    </reaction>
    <physiologicalReaction direction="left-to-right" evidence="7">
        <dbReference type="Rhea" id="RHEA:25376"/>
    </physiologicalReaction>
</comment>
<dbReference type="InterPro" id="IPR012000">
    <property type="entry name" value="Thiamin_PyroP_enz_cen_dom"/>
</dbReference>
<evidence type="ECO:0000259" key="11">
    <source>
        <dbReference type="Pfam" id="PF00205"/>
    </source>
</evidence>
<dbReference type="InterPro" id="IPR029035">
    <property type="entry name" value="DHS-like_NAD/FAD-binding_dom"/>
</dbReference>
<dbReference type="Gene3D" id="3.40.50.1220">
    <property type="entry name" value="TPP-binding domain"/>
    <property type="match status" value="1"/>
</dbReference>
<evidence type="ECO:0000259" key="12">
    <source>
        <dbReference type="Pfam" id="PF02775"/>
    </source>
</evidence>
<dbReference type="PANTHER" id="PTHR43710">
    <property type="entry name" value="2-HYDROXYACYL-COA LYASE"/>
    <property type="match status" value="1"/>
</dbReference>
<evidence type="ECO:0000313" key="14">
    <source>
        <dbReference type="EMBL" id="KAK5690801.1"/>
    </source>
</evidence>
<dbReference type="GO" id="GO:0030976">
    <property type="term" value="F:thiamine pyrophosphate binding"/>
    <property type="evidence" value="ECO:0007669"/>
    <property type="project" value="InterPro"/>
</dbReference>
<evidence type="ECO:0000256" key="1">
    <source>
        <dbReference type="ARBA" id="ARBA00001964"/>
    </source>
</evidence>
<dbReference type="Proteomes" id="UP001310594">
    <property type="component" value="Unassembled WGS sequence"/>
</dbReference>
<dbReference type="Pfam" id="PF00205">
    <property type="entry name" value="TPP_enzyme_M"/>
    <property type="match status" value="1"/>
</dbReference>
<dbReference type="Pfam" id="PF02775">
    <property type="entry name" value="TPP_enzyme_C"/>
    <property type="match status" value="1"/>
</dbReference>
<accession>A0AAN7VXG0</accession>
<dbReference type="FunFam" id="3.40.50.970:FF:000071">
    <property type="entry name" value="2-hydroxyphytanoyl-CoA lyase, putative"/>
    <property type="match status" value="1"/>
</dbReference>
<comment type="cofactor">
    <cofactor evidence="1">
        <name>thiamine diphosphate</name>
        <dbReference type="ChEBI" id="CHEBI:58937"/>
    </cofactor>
</comment>
<evidence type="ECO:0000256" key="5">
    <source>
        <dbReference type="ARBA" id="ARBA00023052"/>
    </source>
</evidence>
<dbReference type="GO" id="GO:0005777">
    <property type="term" value="C:peroxisome"/>
    <property type="evidence" value="ECO:0007669"/>
    <property type="project" value="TreeGrafter"/>
</dbReference>